<dbReference type="InterPro" id="IPR011059">
    <property type="entry name" value="Metal-dep_hydrolase_composite"/>
</dbReference>
<protein>
    <submittedName>
        <fullName evidence="2">Amidohydrolase</fullName>
    </submittedName>
</protein>
<dbReference type="Gene3D" id="3.10.310.70">
    <property type="match status" value="1"/>
</dbReference>
<dbReference type="PANTHER" id="PTHR22642">
    <property type="entry name" value="IMIDAZOLONEPROPIONASE"/>
    <property type="match status" value="1"/>
</dbReference>
<dbReference type="Gene3D" id="3.20.20.140">
    <property type="entry name" value="Metal-dependent hydrolases"/>
    <property type="match status" value="1"/>
</dbReference>
<dbReference type="Pfam" id="PF07969">
    <property type="entry name" value="Amidohydro_3"/>
    <property type="match status" value="1"/>
</dbReference>
<feature type="domain" description="Amidohydrolase 3" evidence="1">
    <location>
        <begin position="47"/>
        <end position="536"/>
    </location>
</feature>
<dbReference type="InterPro" id="IPR033932">
    <property type="entry name" value="YtcJ-like"/>
</dbReference>
<dbReference type="SUPFAM" id="SSF51556">
    <property type="entry name" value="Metallo-dependent hydrolases"/>
    <property type="match status" value="1"/>
</dbReference>
<evidence type="ECO:0000259" key="1">
    <source>
        <dbReference type="Pfam" id="PF07969"/>
    </source>
</evidence>
<keyword evidence="3" id="KW-1185">Reference proteome</keyword>
<comment type="caution">
    <text evidence="2">The sequence shown here is derived from an EMBL/GenBank/DDBJ whole genome shotgun (WGS) entry which is preliminary data.</text>
</comment>
<evidence type="ECO:0000313" key="3">
    <source>
        <dbReference type="Proteomes" id="UP000616114"/>
    </source>
</evidence>
<gene>
    <name evidence="2" type="ORF">GCM10011333_33480</name>
</gene>
<dbReference type="AlphaFoldDB" id="A0A8J2U1D2"/>
<dbReference type="InterPro" id="IPR013108">
    <property type="entry name" value="Amidohydro_3"/>
</dbReference>
<dbReference type="Gene3D" id="2.30.40.10">
    <property type="entry name" value="Urease, subunit C, domain 1"/>
    <property type="match status" value="1"/>
</dbReference>
<accession>A0A8J2U1D2</accession>
<reference evidence="2" key="2">
    <citation type="submission" date="2020-09" db="EMBL/GenBank/DDBJ databases">
        <authorList>
            <person name="Sun Q."/>
            <person name="Zhou Y."/>
        </authorList>
    </citation>
    <scope>NUCLEOTIDE SEQUENCE</scope>
    <source>
        <strain evidence="2">CGMCC 1.12785</strain>
    </source>
</reference>
<proteinExistence type="predicted"/>
<name>A0A8J2U1D2_9MICO</name>
<organism evidence="2 3">
    <name type="scientific">Sediminivirga luteola</name>
    <dbReference type="NCBI Taxonomy" id="1774748"/>
    <lineage>
        <taxon>Bacteria</taxon>
        <taxon>Bacillati</taxon>
        <taxon>Actinomycetota</taxon>
        <taxon>Actinomycetes</taxon>
        <taxon>Micrococcales</taxon>
        <taxon>Brevibacteriaceae</taxon>
        <taxon>Sediminivirga</taxon>
    </lineage>
</organism>
<dbReference type="PANTHER" id="PTHR22642:SF2">
    <property type="entry name" value="PROTEIN LONG AFTER FAR-RED 3"/>
    <property type="match status" value="1"/>
</dbReference>
<dbReference type="CDD" id="cd01300">
    <property type="entry name" value="YtcJ_like"/>
    <property type="match status" value="1"/>
</dbReference>
<reference evidence="2" key="1">
    <citation type="journal article" date="2014" name="Int. J. Syst. Evol. Microbiol.">
        <title>Complete genome sequence of Corynebacterium casei LMG S-19264T (=DSM 44701T), isolated from a smear-ripened cheese.</title>
        <authorList>
            <consortium name="US DOE Joint Genome Institute (JGI-PGF)"/>
            <person name="Walter F."/>
            <person name="Albersmeier A."/>
            <person name="Kalinowski J."/>
            <person name="Ruckert C."/>
        </authorList>
    </citation>
    <scope>NUCLEOTIDE SEQUENCE</scope>
    <source>
        <strain evidence="2">CGMCC 1.12785</strain>
    </source>
</reference>
<dbReference type="RefSeq" id="WP_229745270.1">
    <property type="nucleotide sequence ID" value="NZ_BMFY01000022.1"/>
</dbReference>
<dbReference type="InterPro" id="IPR032466">
    <property type="entry name" value="Metal_Hydrolase"/>
</dbReference>
<dbReference type="EMBL" id="BMFY01000022">
    <property type="protein sequence ID" value="GGA28018.1"/>
    <property type="molecule type" value="Genomic_DNA"/>
</dbReference>
<dbReference type="GO" id="GO:0016810">
    <property type="term" value="F:hydrolase activity, acting on carbon-nitrogen (but not peptide) bonds"/>
    <property type="evidence" value="ECO:0007669"/>
    <property type="project" value="InterPro"/>
</dbReference>
<dbReference type="SUPFAM" id="SSF51338">
    <property type="entry name" value="Composite domain of metallo-dependent hydrolases"/>
    <property type="match status" value="1"/>
</dbReference>
<sequence length="539" mass="57334">MQLDAKLVDARITTLDEERPTATTMGIVHGRILGFDEDIADLPARTVIDAGGAAAVPGFFDAHCHTAWFGLTLAALDLTRLPGGLPEVYRRIEEHAAGLGPSEWVNATGYAHRDYDDQYPDIEILDRISGGRPLFIRQTSGHAAIVNTEALRRAGVLEPGFEDPDGGRIVRDAAGRPTGLVEETAQELIQQLIRPYAKDEMVAAIERATRHYAGEGITSFTDAGIAAGWIGHTPVELAAYQQAADSGRLHARAELMPSIDALHPVTAHADDGITSGLDLGLRTGLGDDMVRIGPVKVFMDGALSGETAALTSNYTGRDHAGYLQAPREELRRKVLEAAAADWSLALHAIGDLAIDEAISIIAEAQRRYGRRDRPHRIEHAAVVRPEQLALLAREGIAVTPQAAFFESIGDGMAACLGPDRVPWLYRGRSFLQAGVLLAGSSDRPCAEGNPLRGMQAYAERLTRSGAVLAADEALTAEEALRAYTIGSATAAGQQADKGTLTAGKLADFVLLSEAPMDVAPDEIAGLEVLGTARGGQLYG</sequence>
<dbReference type="Proteomes" id="UP000616114">
    <property type="component" value="Unassembled WGS sequence"/>
</dbReference>
<evidence type="ECO:0000313" key="2">
    <source>
        <dbReference type="EMBL" id="GGA28018.1"/>
    </source>
</evidence>